<dbReference type="GO" id="GO:0003723">
    <property type="term" value="F:RNA binding"/>
    <property type="evidence" value="ECO:0007669"/>
    <property type="project" value="UniProtKB-UniRule"/>
</dbReference>
<dbReference type="InterPro" id="IPR001921">
    <property type="entry name" value="Ribosomal_eL8_euk"/>
</dbReference>
<comment type="caution">
    <text evidence="7">The sequence shown here is derived from an EMBL/GenBank/DDBJ whole genome shotgun (WGS) entry which is preliminary data.</text>
</comment>
<dbReference type="AlphaFoldDB" id="A0A250WT57"/>
<dbReference type="Pfam" id="PF01248">
    <property type="entry name" value="Ribosomal_L7Ae"/>
    <property type="match status" value="1"/>
</dbReference>
<evidence type="ECO:0000256" key="1">
    <source>
        <dbReference type="ARBA" id="ARBA00007337"/>
    </source>
</evidence>
<proteinExistence type="inferred from homology"/>
<accession>A0A250WT57</accession>
<dbReference type="PRINTS" id="PR00881">
    <property type="entry name" value="L7ARS6FAMILY"/>
</dbReference>
<comment type="function">
    <text evidence="4">Component of the ribosome.</text>
</comment>
<dbReference type="InterPro" id="IPR004038">
    <property type="entry name" value="Ribosomal_eL8/eL30/eS12/Gad45"/>
</dbReference>
<dbReference type="PANTHER" id="PTHR23105">
    <property type="entry name" value="RIBOSOMAL PROTEIN L7AE FAMILY MEMBER"/>
    <property type="match status" value="1"/>
</dbReference>
<evidence type="ECO:0000259" key="6">
    <source>
        <dbReference type="Pfam" id="PF01248"/>
    </source>
</evidence>
<dbReference type="STRING" id="1157962.A0A250WT57"/>
<feature type="domain" description="Ribosomal protein eL8/eL30/eS12/Gadd45" evidence="6">
    <location>
        <begin position="141"/>
        <end position="226"/>
    </location>
</feature>
<dbReference type="InterPro" id="IPR018492">
    <property type="entry name" value="Ribosomal_eL8/Nhp2"/>
</dbReference>
<reference evidence="7 8" key="1">
    <citation type="submission" date="2017-08" db="EMBL/GenBank/DDBJ databases">
        <title>Acidophilic green algal genome provides insights into adaptation to an acidic environment.</title>
        <authorList>
            <person name="Hirooka S."/>
            <person name="Hirose Y."/>
            <person name="Kanesaki Y."/>
            <person name="Higuchi S."/>
            <person name="Fujiwara T."/>
            <person name="Onuma R."/>
            <person name="Era A."/>
            <person name="Ohbayashi R."/>
            <person name="Uzuka A."/>
            <person name="Nozaki H."/>
            <person name="Yoshikawa H."/>
            <person name="Miyagishima S.Y."/>
        </authorList>
    </citation>
    <scope>NUCLEOTIDE SEQUENCE [LARGE SCALE GENOMIC DNA]</scope>
    <source>
        <strain evidence="7 8">NIES-2499</strain>
    </source>
</reference>
<evidence type="ECO:0000256" key="4">
    <source>
        <dbReference type="RuleBase" id="RU367042"/>
    </source>
</evidence>
<keyword evidence="3 4" id="KW-0687">Ribonucleoprotein</keyword>
<evidence type="ECO:0000256" key="2">
    <source>
        <dbReference type="ARBA" id="ARBA00022980"/>
    </source>
</evidence>
<evidence type="ECO:0000256" key="5">
    <source>
        <dbReference type="SAM" id="SignalP"/>
    </source>
</evidence>
<dbReference type="EMBL" id="BEGY01000005">
    <property type="protein sequence ID" value="GAX74018.1"/>
    <property type="molecule type" value="Genomic_DNA"/>
</dbReference>
<dbReference type="InterPro" id="IPR004037">
    <property type="entry name" value="Ribosomal_eL8-like_CS"/>
</dbReference>
<gene>
    <name evidence="7" type="ORF">CEUSTIGMA_g1468.t1</name>
</gene>
<dbReference type="GO" id="GO:0042254">
    <property type="term" value="P:ribosome biogenesis"/>
    <property type="evidence" value="ECO:0007669"/>
    <property type="project" value="InterPro"/>
</dbReference>
<protein>
    <recommendedName>
        <fullName evidence="4">60S ribosomal protein L7a</fullName>
    </recommendedName>
</protein>
<dbReference type="GO" id="GO:0022625">
    <property type="term" value="C:cytosolic large ribosomal subunit"/>
    <property type="evidence" value="ECO:0007669"/>
    <property type="project" value="UniProtKB-UniRule"/>
</dbReference>
<dbReference type="InterPro" id="IPR050257">
    <property type="entry name" value="eL8/uL1-like"/>
</dbReference>
<feature type="chain" id="PRO_5012106143" description="60S ribosomal protein L7a" evidence="5">
    <location>
        <begin position="20"/>
        <end position="276"/>
    </location>
</feature>
<sequence length="276" mass="30810">MSGVLVSCTPLIFLLGVRAPKKKVAPAPAAAKKAAAPAKVVNPLYEKRPKVFGLAGAPPPKTDLHRFVKWPKYVRLQRQKRVLAMRLKVPPVLNQFVTKAVDKNQAETLFKLLLKYRPEDKQQKRDRLKAEAEARAAGKEAEKKKPIVVKYGLNHITNLVESGKAQMVVIAHDVDPIELVVWLPALCRKMGVPYCIVKGKARLGAVVHKKNATALAITSVKNEDQREFAKLVDTFKAQFNDGPRVQWGGHILGPKSQHKLKKRERAIARELAQRTK</sequence>
<evidence type="ECO:0000256" key="3">
    <source>
        <dbReference type="ARBA" id="ARBA00023274"/>
    </source>
</evidence>
<dbReference type="PRINTS" id="PR00882">
    <property type="entry name" value="RIBOSOMALL7A"/>
</dbReference>
<evidence type="ECO:0000313" key="8">
    <source>
        <dbReference type="Proteomes" id="UP000232323"/>
    </source>
</evidence>
<feature type="signal peptide" evidence="5">
    <location>
        <begin position="1"/>
        <end position="19"/>
    </location>
</feature>
<dbReference type="PROSITE" id="PS01082">
    <property type="entry name" value="RIBOSOMAL_L7AE"/>
    <property type="match status" value="1"/>
</dbReference>
<organism evidence="7 8">
    <name type="scientific">Chlamydomonas eustigma</name>
    <dbReference type="NCBI Taxonomy" id="1157962"/>
    <lineage>
        <taxon>Eukaryota</taxon>
        <taxon>Viridiplantae</taxon>
        <taxon>Chlorophyta</taxon>
        <taxon>core chlorophytes</taxon>
        <taxon>Chlorophyceae</taxon>
        <taxon>CS clade</taxon>
        <taxon>Chlamydomonadales</taxon>
        <taxon>Chlamydomonadaceae</taxon>
        <taxon>Chlamydomonas</taxon>
    </lineage>
</organism>
<dbReference type="SUPFAM" id="SSF55315">
    <property type="entry name" value="L30e-like"/>
    <property type="match status" value="1"/>
</dbReference>
<dbReference type="InterPro" id="IPR029064">
    <property type="entry name" value="Ribosomal_eL30-like_sf"/>
</dbReference>
<dbReference type="Gene3D" id="3.30.1330.30">
    <property type="match status" value="1"/>
</dbReference>
<keyword evidence="2 4" id="KW-0689">Ribosomal protein</keyword>
<keyword evidence="8" id="KW-1185">Reference proteome</keyword>
<dbReference type="FunFam" id="3.30.1330.30:FF:000003">
    <property type="entry name" value="60S ribosomal protein L7a"/>
    <property type="match status" value="1"/>
</dbReference>
<keyword evidence="5" id="KW-0732">Signal</keyword>
<dbReference type="Proteomes" id="UP000232323">
    <property type="component" value="Unassembled WGS sequence"/>
</dbReference>
<dbReference type="OrthoDB" id="29563at2759"/>
<comment type="similarity">
    <text evidence="1 4">Belongs to the eukaryotic ribosomal protein eL8 family.</text>
</comment>
<evidence type="ECO:0000313" key="7">
    <source>
        <dbReference type="EMBL" id="GAX74018.1"/>
    </source>
</evidence>
<name>A0A250WT57_9CHLO</name>